<sequence>MSNIIENNGVKEIILDFSFLQNVQFKDNPATLDQIIEELGIKGISTCLDFQNFLRNSLAKKSFICLLDDKTKQFSKKDKNKTSYNGILRIEFDFKNQSLLSDGTYLGFYVNIDTKNASLTISSIFVTRLKPIAQEFETMIQESQILIIRNQGQIKDDELIRRNVLNSSNILEIGKLLSTFEEERERWSNYLDFCEDLLKLERKKSLPYLGVNYSKAIKIDKLHFESDLLTYEKKNLKSKSLKYLDIKAESLLKSKDISFDFTNIVVLDLLVDDIDKVNKIKKTKELSLVSINKNKNIKTTHELVKNIHDIFDFDFEKTKDMQNILNVSTMLGVLEDSISFEEYWLKNMETIFLGENKELEFLLKENPREMKEWQIKKIVFEIEQEFNEEIFEVKNNLDYLSSGYIAYTGIGDDILIERSKQVIKKISEGNTKNPYLVNYLFNTKLVELSELSDDIKINDEEFQFDLNYEQKEAVRKAVNTKDIFILQGPPGTGKTQVICEIITQLSKLNRKVLLSSQNHEALRNVVNRLPLDPNLNKIRLTNQLNLKTQDTNNFSPDRVLYNYYKSIGKKAFDDMSNDEKTIEEFYSYKSDLENLININKSFNQNNKQIKTLQEEIDKLNREIISFKEKKLDTIRIKNSLKEELINIENLIEVLETKDFYSTVKVSEKIEECFKNTIQYELENFIYKNLNFNPKDFQNIYFLIKEVVNEIYYKNELFIEIRNAKNNANKFRRNADFDLAEKEESKILGFQQIINLDNRITELENLFSIFISSLKNLKMEAELDLQDEVNINLFDSDLNQLEIKKNELVISRNNLIENSGGNTKELRDLIKTVNYKFNINLGLDAMDLENQVKGELKKLETKLQQSKKRKENFFQIYTEIIKYLKDNYKIINNFKEELASADFTNQMFKDSQRYIKTVLDNLVNVYSMTLTSTNLFKFNKNNFANKLGLEELNLKNMNVDVVIIDEASKATLLEILMPLIYGKSLILVGDYRQLPPILKLQPNDVEQVNEFFNKDYSYNLMYELLDESAFKKLISAGNKTITTFLKTQYRSHEQIMNVVNKFYEGNLKVDSQVSNQKRHDLKITNSSGKNIIDSRSSVYWIDSSKNLQNEINFEQGEEYSTSLFNELELQITKKLLNKINEAVKEKNSKIKPSVAIISFYGLHVEKLKREINLKKYENINIIINTVDDFQGKEADYVLVNIVRNPEKLSNKSGREFLKKYERINVAFSRARELLIIIGAQRAVNDITVKIPTIENPNVSNSYQVYADIIAKLDFEGCLLKPIDILED</sequence>
<keyword evidence="3" id="KW-0378">Hydrolase</keyword>
<reference evidence="9 10" key="1">
    <citation type="submission" date="2017-12" db="EMBL/GenBank/DDBJ databases">
        <title>Complete genome sequence of Spiroplasma floricola 23-6 (ATCC 29989).</title>
        <authorList>
            <person name="Tsai Y.-M."/>
            <person name="Wu P.-S."/>
            <person name="Lo W.-S."/>
            <person name="Kuo C.-H."/>
        </authorList>
    </citation>
    <scope>NUCLEOTIDE SEQUENCE [LARGE SCALE GENOMIC DNA]</scope>
    <source>
        <strain evidence="9 10">23-6</strain>
    </source>
</reference>
<comment type="similarity">
    <text evidence="1">Belongs to the DNA2/NAM7 helicase family.</text>
</comment>
<evidence type="ECO:0000256" key="6">
    <source>
        <dbReference type="SAM" id="Coils"/>
    </source>
</evidence>
<dbReference type="RefSeq" id="WP_100916190.1">
    <property type="nucleotide sequence ID" value="NZ_CP025057.1"/>
</dbReference>
<keyword evidence="6" id="KW-0175">Coiled coil</keyword>
<keyword evidence="2" id="KW-0547">Nucleotide-binding</keyword>
<dbReference type="PANTHER" id="PTHR43788">
    <property type="entry name" value="DNA2/NAM7 HELICASE FAMILY MEMBER"/>
    <property type="match status" value="1"/>
</dbReference>
<dbReference type="GO" id="GO:0016787">
    <property type="term" value="F:hydrolase activity"/>
    <property type="evidence" value="ECO:0007669"/>
    <property type="project" value="UniProtKB-KW"/>
</dbReference>
<evidence type="ECO:0000256" key="2">
    <source>
        <dbReference type="ARBA" id="ARBA00022741"/>
    </source>
</evidence>
<name>A0A2K8SEE0_9MOLU</name>
<keyword evidence="10" id="KW-1185">Reference proteome</keyword>
<accession>A0A2K8SEE0</accession>
<evidence type="ECO:0000256" key="1">
    <source>
        <dbReference type="ARBA" id="ARBA00007913"/>
    </source>
</evidence>
<dbReference type="SUPFAM" id="SSF52540">
    <property type="entry name" value="P-loop containing nucleoside triphosphate hydrolases"/>
    <property type="match status" value="1"/>
</dbReference>
<dbReference type="KEGG" id="sfz:SFLOR_v1c01390"/>
<dbReference type="InterPro" id="IPR041679">
    <property type="entry name" value="DNA2/NAM7-like_C"/>
</dbReference>
<keyword evidence="4 9" id="KW-0347">Helicase</keyword>
<evidence type="ECO:0000313" key="9">
    <source>
        <dbReference type="EMBL" id="AUB31200.1"/>
    </source>
</evidence>
<dbReference type="InterPro" id="IPR027417">
    <property type="entry name" value="P-loop_NTPase"/>
</dbReference>
<evidence type="ECO:0000256" key="5">
    <source>
        <dbReference type="ARBA" id="ARBA00022840"/>
    </source>
</evidence>
<organism evidence="9 10">
    <name type="scientific">Spiroplasma floricola 23-6</name>
    <dbReference type="NCBI Taxonomy" id="1336749"/>
    <lineage>
        <taxon>Bacteria</taxon>
        <taxon>Bacillati</taxon>
        <taxon>Mycoplasmatota</taxon>
        <taxon>Mollicutes</taxon>
        <taxon>Entomoplasmatales</taxon>
        <taxon>Spiroplasmataceae</taxon>
        <taxon>Spiroplasma</taxon>
    </lineage>
</organism>
<protein>
    <submittedName>
        <fullName evidence="9">Superfamily I DNA/RNA helicase</fullName>
    </submittedName>
</protein>
<evidence type="ECO:0000313" key="10">
    <source>
        <dbReference type="Proteomes" id="UP000231823"/>
    </source>
</evidence>
<dbReference type="Gene3D" id="3.40.50.300">
    <property type="entry name" value="P-loop containing nucleotide triphosphate hydrolases"/>
    <property type="match status" value="3"/>
</dbReference>
<feature type="domain" description="DNA2/NAM7 helicase-like C-terminal" evidence="8">
    <location>
        <begin position="1024"/>
        <end position="1239"/>
    </location>
</feature>
<dbReference type="InterPro" id="IPR047187">
    <property type="entry name" value="SF1_C_Upf1"/>
</dbReference>
<dbReference type="EMBL" id="CP025057">
    <property type="protein sequence ID" value="AUB31200.1"/>
    <property type="molecule type" value="Genomic_DNA"/>
</dbReference>
<dbReference type="Pfam" id="PF13086">
    <property type="entry name" value="AAA_11"/>
    <property type="match status" value="2"/>
</dbReference>
<dbReference type="Pfam" id="PF13087">
    <property type="entry name" value="AAA_12"/>
    <property type="match status" value="1"/>
</dbReference>
<dbReference type="OrthoDB" id="9757917at2"/>
<dbReference type="PANTHER" id="PTHR43788:SF8">
    <property type="entry name" value="DNA-BINDING PROTEIN SMUBP-2"/>
    <property type="match status" value="1"/>
</dbReference>
<dbReference type="InterPro" id="IPR050534">
    <property type="entry name" value="Coronavir_polyprotein_1ab"/>
</dbReference>
<proteinExistence type="inferred from homology"/>
<feature type="domain" description="DNA2/NAM7 helicase helicase" evidence="7">
    <location>
        <begin position="846"/>
        <end position="997"/>
    </location>
</feature>
<evidence type="ECO:0000256" key="4">
    <source>
        <dbReference type="ARBA" id="ARBA00022806"/>
    </source>
</evidence>
<feature type="coiled-coil region" evidence="6">
    <location>
        <begin position="602"/>
        <end position="657"/>
    </location>
</feature>
<dbReference type="CDD" id="cd17934">
    <property type="entry name" value="DEXXQc_Upf1-like"/>
    <property type="match status" value="1"/>
</dbReference>
<evidence type="ECO:0000259" key="7">
    <source>
        <dbReference type="Pfam" id="PF13086"/>
    </source>
</evidence>
<dbReference type="InterPro" id="IPR041677">
    <property type="entry name" value="DNA2/NAM7_AAA_11"/>
</dbReference>
<dbReference type="GO" id="GO:0005524">
    <property type="term" value="F:ATP binding"/>
    <property type="evidence" value="ECO:0007669"/>
    <property type="project" value="UniProtKB-KW"/>
</dbReference>
<feature type="domain" description="DNA2/NAM7 helicase helicase" evidence="7">
    <location>
        <begin position="466"/>
        <end position="631"/>
    </location>
</feature>
<keyword evidence="5" id="KW-0067">ATP-binding</keyword>
<dbReference type="CDD" id="cd18808">
    <property type="entry name" value="SF1_C_Upf1"/>
    <property type="match status" value="1"/>
</dbReference>
<evidence type="ECO:0000259" key="8">
    <source>
        <dbReference type="Pfam" id="PF13087"/>
    </source>
</evidence>
<evidence type="ECO:0000256" key="3">
    <source>
        <dbReference type="ARBA" id="ARBA00022801"/>
    </source>
</evidence>
<dbReference type="Proteomes" id="UP000231823">
    <property type="component" value="Chromosome"/>
</dbReference>
<dbReference type="GO" id="GO:0043139">
    <property type="term" value="F:5'-3' DNA helicase activity"/>
    <property type="evidence" value="ECO:0007669"/>
    <property type="project" value="TreeGrafter"/>
</dbReference>
<feature type="coiled-coil region" evidence="6">
    <location>
        <begin position="844"/>
        <end position="875"/>
    </location>
</feature>
<gene>
    <name evidence="9" type="ORF">SFLOR_v1c01390</name>
</gene>